<dbReference type="GeneID" id="114434935"/>
<keyword evidence="8 10" id="KW-1133">Transmembrane helix</keyword>
<feature type="transmembrane region" description="Helical" evidence="10">
    <location>
        <begin position="125"/>
        <end position="146"/>
    </location>
</feature>
<evidence type="ECO:0000256" key="3">
    <source>
        <dbReference type="ARBA" id="ARBA00008295"/>
    </source>
</evidence>
<keyword evidence="4" id="KW-0796">Tight junction</keyword>
<evidence type="ECO:0000313" key="13">
    <source>
        <dbReference type="RefSeq" id="XP_028260200.1"/>
    </source>
</evidence>
<reference evidence="12 13" key="1">
    <citation type="submission" date="2025-04" db="UniProtKB">
        <authorList>
            <consortium name="RefSeq"/>
        </authorList>
    </citation>
    <scope>IDENTIFICATION</scope>
</reference>
<dbReference type="RefSeq" id="XP_028260200.1">
    <property type="nucleotide sequence ID" value="XM_028404399.1"/>
</dbReference>
<evidence type="ECO:0000256" key="7">
    <source>
        <dbReference type="ARBA" id="ARBA00022949"/>
    </source>
</evidence>
<evidence type="ECO:0000256" key="8">
    <source>
        <dbReference type="ARBA" id="ARBA00022989"/>
    </source>
</evidence>
<feature type="transmembrane region" description="Helical" evidence="10">
    <location>
        <begin position="177"/>
        <end position="198"/>
    </location>
</feature>
<dbReference type="PANTHER" id="PTHR12002">
    <property type="entry name" value="CLAUDIN"/>
    <property type="match status" value="1"/>
</dbReference>
<evidence type="ECO:0000313" key="12">
    <source>
        <dbReference type="RefSeq" id="XP_028260198.1"/>
    </source>
</evidence>
<dbReference type="AlphaFoldDB" id="A0A6P7I2Y3"/>
<dbReference type="Proteomes" id="UP000515145">
    <property type="component" value="Chromosome 4"/>
</dbReference>
<evidence type="ECO:0000256" key="10">
    <source>
        <dbReference type="SAM" id="Phobius"/>
    </source>
</evidence>
<keyword evidence="6 10" id="KW-0812">Transmembrane</keyword>
<sequence length="251" mass="27556">MVYLAHTAHLQFLALVVGVLAWILTMTTAGLDEWRLWHVADVSVITSGVAWVGIWRTCFYSQVLPKLENCQSIGILDSFLPAEIPVAQVLMMLAVISGLAGNITAAMAVRMVYFSVEDRRTVRLVFVLAGTLYLLTGTFSLVPLMWNMSSVLNNNTINFPPEFHLPAAPVWQQVGPAIGVGLLSSILMFISGLVFLCYRYVWRSLSSEAPGVARDLLNGPLTVIALPQKSESSNTVRYGIDNPIFHTEEGS</sequence>
<proteinExistence type="inferred from homology"/>
<keyword evidence="5" id="KW-1003">Cell membrane</keyword>
<keyword evidence="9 10" id="KW-0472">Membrane</keyword>
<evidence type="ECO:0000256" key="6">
    <source>
        <dbReference type="ARBA" id="ARBA00022692"/>
    </source>
</evidence>
<dbReference type="InterPro" id="IPR004031">
    <property type="entry name" value="PMP22/EMP/MP20/Claudin"/>
</dbReference>
<dbReference type="Gene3D" id="1.20.140.150">
    <property type="match status" value="1"/>
</dbReference>
<evidence type="ECO:0000256" key="4">
    <source>
        <dbReference type="ARBA" id="ARBA00022427"/>
    </source>
</evidence>
<gene>
    <name evidence="12 13" type="primary">LOC114434935</name>
</gene>
<dbReference type="GO" id="GO:0005923">
    <property type="term" value="C:bicellular tight junction"/>
    <property type="evidence" value="ECO:0007669"/>
    <property type="project" value="UniProtKB-SubCell"/>
</dbReference>
<protein>
    <submittedName>
        <fullName evidence="12 13">Claudin-34-like</fullName>
    </submittedName>
</protein>
<keyword evidence="7" id="KW-0965">Cell junction</keyword>
<feature type="transmembrane region" description="Helical" evidence="10">
    <location>
        <begin position="89"/>
        <end position="113"/>
    </location>
</feature>
<keyword evidence="11" id="KW-1185">Reference proteome</keyword>
<comment type="subcellular location">
    <subcellularLocation>
        <location evidence="1">Cell junction</location>
        <location evidence="1">Tight junction</location>
    </subcellularLocation>
    <subcellularLocation>
        <location evidence="2">Cell membrane</location>
        <topology evidence="2">Multi-pass membrane protein</topology>
    </subcellularLocation>
</comment>
<evidence type="ECO:0000256" key="1">
    <source>
        <dbReference type="ARBA" id="ARBA00004435"/>
    </source>
</evidence>
<dbReference type="GO" id="GO:0005198">
    <property type="term" value="F:structural molecule activity"/>
    <property type="evidence" value="ECO:0007669"/>
    <property type="project" value="InterPro"/>
</dbReference>
<dbReference type="PRINTS" id="PR01077">
    <property type="entry name" value="CLAUDIN"/>
</dbReference>
<feature type="transmembrane region" description="Helical" evidence="10">
    <location>
        <begin position="12"/>
        <end position="31"/>
    </location>
</feature>
<accession>A0A6P7I2Y3</accession>
<dbReference type="Pfam" id="PF13903">
    <property type="entry name" value="Claudin_2"/>
    <property type="match status" value="1"/>
</dbReference>
<comment type="similarity">
    <text evidence="3">Belongs to the claudin family.</text>
</comment>
<dbReference type="GO" id="GO:0005886">
    <property type="term" value="C:plasma membrane"/>
    <property type="evidence" value="ECO:0007669"/>
    <property type="project" value="UniProtKB-SubCell"/>
</dbReference>
<evidence type="ECO:0000313" key="11">
    <source>
        <dbReference type="Proteomes" id="UP000515145"/>
    </source>
</evidence>
<organism evidence="11 12">
    <name type="scientific">Parambassis ranga</name>
    <name type="common">Indian glassy fish</name>
    <dbReference type="NCBI Taxonomy" id="210632"/>
    <lineage>
        <taxon>Eukaryota</taxon>
        <taxon>Metazoa</taxon>
        <taxon>Chordata</taxon>
        <taxon>Craniata</taxon>
        <taxon>Vertebrata</taxon>
        <taxon>Euteleostomi</taxon>
        <taxon>Actinopterygii</taxon>
        <taxon>Neopterygii</taxon>
        <taxon>Teleostei</taxon>
        <taxon>Neoteleostei</taxon>
        <taxon>Acanthomorphata</taxon>
        <taxon>Ovalentaria</taxon>
        <taxon>Ambassidae</taxon>
        <taxon>Parambassis</taxon>
    </lineage>
</organism>
<dbReference type="RefSeq" id="XP_028260198.1">
    <property type="nucleotide sequence ID" value="XM_028404397.1"/>
</dbReference>
<name>A0A6P7I2Y3_9TELE</name>
<dbReference type="InterPro" id="IPR006187">
    <property type="entry name" value="Claudin"/>
</dbReference>
<evidence type="ECO:0000256" key="5">
    <source>
        <dbReference type="ARBA" id="ARBA00022475"/>
    </source>
</evidence>
<dbReference type="CTD" id="635396"/>
<dbReference type="OrthoDB" id="9895009at2759"/>
<evidence type="ECO:0000256" key="2">
    <source>
        <dbReference type="ARBA" id="ARBA00004651"/>
    </source>
</evidence>
<evidence type="ECO:0000256" key="9">
    <source>
        <dbReference type="ARBA" id="ARBA00023136"/>
    </source>
</evidence>